<evidence type="ECO:0000256" key="2">
    <source>
        <dbReference type="ARBA" id="ARBA00022729"/>
    </source>
</evidence>
<dbReference type="CDD" id="cd06911">
    <property type="entry name" value="VirB9_CagX_TrbG"/>
    <property type="match status" value="1"/>
</dbReference>
<dbReference type="RefSeq" id="WP_161814122.1">
    <property type="nucleotide sequence ID" value="NZ_BLJN01000004.1"/>
</dbReference>
<sequence>MTALIIGMVALVMLLIAPTPARADLVPPAGATDPRVRTVPYDQYQVYRLHGYVGWATHIIFAADETFVGLGGGDVEGVSWDAENNHLFLKPRQPQVQTNLTLITSRRTYEIHYSASRASPETPAREFIYALHFTYPEQEDREERAANALHRLRDSRPAPRNDDFWYCGSDALRPMKVWDDGMRTWIRFAPTTDWPAVFALSDDGQESLVNYSVEGADLVVHRVAARFVLRRGDLVGCVWNRGFAGSGLPSATGTASPKVRRNLRGDVR</sequence>
<dbReference type="Proteomes" id="UP000445000">
    <property type="component" value="Unassembled WGS sequence"/>
</dbReference>
<organism evidence="4 5">
    <name type="scientific">Steroidobacter agaridevorans</name>
    <dbReference type="NCBI Taxonomy" id="2695856"/>
    <lineage>
        <taxon>Bacteria</taxon>
        <taxon>Pseudomonadati</taxon>
        <taxon>Pseudomonadota</taxon>
        <taxon>Gammaproteobacteria</taxon>
        <taxon>Steroidobacterales</taxon>
        <taxon>Steroidobacteraceae</taxon>
        <taxon>Steroidobacter</taxon>
    </lineage>
</organism>
<evidence type="ECO:0000313" key="5">
    <source>
        <dbReference type="Proteomes" id="UP000445000"/>
    </source>
</evidence>
<dbReference type="InterPro" id="IPR038161">
    <property type="entry name" value="VirB9/CagX/TrbG_C_sf"/>
</dbReference>
<proteinExistence type="inferred from homology"/>
<reference evidence="5" key="1">
    <citation type="submission" date="2020-01" db="EMBL/GenBank/DDBJ databases">
        <title>'Steroidobacter agaridevorans' sp. nov., agar-degrading bacteria isolated from rhizosphere soils.</title>
        <authorList>
            <person name="Ikenaga M."/>
            <person name="Kataoka M."/>
            <person name="Murouchi A."/>
            <person name="Katsuragi S."/>
            <person name="Sakai M."/>
        </authorList>
    </citation>
    <scope>NUCLEOTIDE SEQUENCE [LARGE SCALE GENOMIC DNA]</scope>
    <source>
        <strain evidence="5">YU21-B</strain>
    </source>
</reference>
<accession>A0A829YGV9</accession>
<comment type="caution">
    <text evidence="4">The sequence shown here is derived from an EMBL/GenBank/DDBJ whole genome shotgun (WGS) entry which is preliminary data.</text>
</comment>
<dbReference type="AlphaFoldDB" id="A0A829YGV9"/>
<dbReference type="InterPro" id="IPR033645">
    <property type="entry name" value="VirB9/CagX/TrbG_C"/>
</dbReference>
<protein>
    <submittedName>
        <fullName evidence="4">P-type conjugative transfer protein VirB9</fullName>
    </submittedName>
</protein>
<evidence type="ECO:0000256" key="3">
    <source>
        <dbReference type="SAM" id="SignalP"/>
    </source>
</evidence>
<feature type="signal peptide" evidence="3">
    <location>
        <begin position="1"/>
        <end position="23"/>
    </location>
</feature>
<keyword evidence="5" id="KW-1185">Reference proteome</keyword>
<dbReference type="InterPro" id="IPR010258">
    <property type="entry name" value="Conjugal_tfr_TrbG/VirB9/CagX"/>
</dbReference>
<feature type="chain" id="PRO_5032783426" evidence="3">
    <location>
        <begin position="24"/>
        <end position="268"/>
    </location>
</feature>
<evidence type="ECO:0000313" key="4">
    <source>
        <dbReference type="EMBL" id="GFE82479.1"/>
    </source>
</evidence>
<dbReference type="EMBL" id="BLJN01000004">
    <property type="protein sequence ID" value="GFE82479.1"/>
    <property type="molecule type" value="Genomic_DNA"/>
</dbReference>
<keyword evidence="2 3" id="KW-0732">Signal</keyword>
<gene>
    <name evidence="4" type="primary">avhB9</name>
    <name evidence="4" type="ORF">GCM10011487_44790</name>
</gene>
<dbReference type="Pfam" id="PF03524">
    <property type="entry name" value="CagX"/>
    <property type="match status" value="1"/>
</dbReference>
<name>A0A829YGV9_9GAMM</name>
<comment type="similarity">
    <text evidence="1">Belongs to the TrbG/VirB9 family.</text>
</comment>
<dbReference type="Gene3D" id="2.60.40.2500">
    <property type="match status" value="1"/>
</dbReference>
<evidence type="ECO:0000256" key="1">
    <source>
        <dbReference type="ARBA" id="ARBA00006135"/>
    </source>
</evidence>